<organism evidence="2 3">
    <name type="scientific">Streptomyces yaizuensis</name>
    <dbReference type="NCBI Taxonomy" id="2989713"/>
    <lineage>
        <taxon>Bacteria</taxon>
        <taxon>Bacillati</taxon>
        <taxon>Actinomycetota</taxon>
        <taxon>Actinomycetes</taxon>
        <taxon>Kitasatosporales</taxon>
        <taxon>Streptomycetaceae</taxon>
        <taxon>Streptomyces</taxon>
    </lineage>
</organism>
<name>A0ABQ5P2M4_9ACTN</name>
<feature type="transmembrane region" description="Helical" evidence="1">
    <location>
        <begin position="265"/>
        <end position="286"/>
    </location>
</feature>
<protein>
    <recommendedName>
        <fullName evidence="4">Integral membrane protein</fullName>
    </recommendedName>
</protein>
<sequence>MNDRLLRLYPSAYRASYGQEIADTHRELTAGAPRAVRLRADADLAAHALRVRFGLDAAAPAGRLFALAAPLALAVGAVVCGLRLARWYITLIISPTPAPIALTTMEPRDVLGLLLALCVCVGAVTALTGRWAVGAALAAAGLLGTAWQEAATMPVVGSPLAPVAALLTALVVLACPPELRPGRGLSATAGAVAGIGWFPVVAVDADALPVSTDYGAWPVLVLAAAGAVVAVRERSRGLREFGAVAVASPLLFAHAFIGAGDDSGLIMALVLILPVAAVLTAGVHAVRHRG</sequence>
<dbReference type="RefSeq" id="WP_323448877.1">
    <property type="nucleotide sequence ID" value="NZ_BSBI01000009.1"/>
</dbReference>
<dbReference type="EMBL" id="BSBI01000009">
    <property type="protein sequence ID" value="GLF96854.1"/>
    <property type="molecule type" value="Genomic_DNA"/>
</dbReference>
<keyword evidence="1" id="KW-1133">Transmembrane helix</keyword>
<feature type="transmembrane region" description="Helical" evidence="1">
    <location>
        <begin position="214"/>
        <end position="231"/>
    </location>
</feature>
<accession>A0ABQ5P2M4</accession>
<comment type="caution">
    <text evidence="2">The sequence shown here is derived from an EMBL/GenBank/DDBJ whole genome shotgun (WGS) entry which is preliminary data.</text>
</comment>
<proteinExistence type="predicted"/>
<dbReference type="Proteomes" id="UP001291653">
    <property type="component" value="Unassembled WGS sequence"/>
</dbReference>
<keyword evidence="3" id="KW-1185">Reference proteome</keyword>
<keyword evidence="1" id="KW-0812">Transmembrane</keyword>
<evidence type="ECO:0000313" key="3">
    <source>
        <dbReference type="Proteomes" id="UP001291653"/>
    </source>
</evidence>
<evidence type="ECO:0008006" key="4">
    <source>
        <dbReference type="Google" id="ProtNLM"/>
    </source>
</evidence>
<reference evidence="2 3" key="1">
    <citation type="submission" date="2022-10" db="EMBL/GenBank/DDBJ databases">
        <title>Draft genome sequence of Streptomyces sp. YSPA8.</title>
        <authorList>
            <person name="Moriuchi R."/>
            <person name="Dohra H."/>
            <person name="Yamamura H."/>
            <person name="Kodani S."/>
        </authorList>
    </citation>
    <scope>NUCLEOTIDE SEQUENCE [LARGE SCALE GENOMIC DNA]</scope>
    <source>
        <strain evidence="2 3">YSPA8</strain>
    </source>
</reference>
<feature type="transmembrane region" description="Helical" evidence="1">
    <location>
        <begin position="110"/>
        <end position="133"/>
    </location>
</feature>
<feature type="transmembrane region" description="Helical" evidence="1">
    <location>
        <begin position="185"/>
        <end position="202"/>
    </location>
</feature>
<gene>
    <name evidence="2" type="ORF">SYYSPA8_21175</name>
</gene>
<feature type="transmembrane region" description="Helical" evidence="1">
    <location>
        <begin position="238"/>
        <end position="259"/>
    </location>
</feature>
<evidence type="ECO:0000256" key="1">
    <source>
        <dbReference type="SAM" id="Phobius"/>
    </source>
</evidence>
<feature type="transmembrane region" description="Helical" evidence="1">
    <location>
        <begin position="64"/>
        <end position="89"/>
    </location>
</feature>
<evidence type="ECO:0000313" key="2">
    <source>
        <dbReference type="EMBL" id="GLF96854.1"/>
    </source>
</evidence>
<keyword evidence="1" id="KW-0472">Membrane</keyword>
<feature type="transmembrane region" description="Helical" evidence="1">
    <location>
        <begin position="153"/>
        <end position="173"/>
    </location>
</feature>